<protein>
    <submittedName>
        <fullName evidence="6">BA75_01724T0</fullName>
    </submittedName>
</protein>
<reference evidence="6 7" key="1">
    <citation type="submission" date="2016-02" db="EMBL/GenBank/DDBJ databases">
        <title>Comparative genomic and transcriptomic foundation for Pichia pastoris.</title>
        <authorList>
            <person name="Love K.R."/>
            <person name="Shah K.A."/>
            <person name="Whittaker C.A."/>
            <person name="Wu J."/>
            <person name="Bartlett M.C."/>
            <person name="Ma D."/>
            <person name="Leeson R.L."/>
            <person name="Priest M."/>
            <person name="Young S.K."/>
            <person name="Love J.C."/>
        </authorList>
    </citation>
    <scope>NUCLEOTIDE SEQUENCE [LARGE SCALE GENOMIC DNA]</scope>
    <source>
        <strain evidence="6 7">ATCC 28485</strain>
    </source>
</reference>
<dbReference type="GO" id="GO:0005739">
    <property type="term" value="C:mitochondrion"/>
    <property type="evidence" value="ECO:0007669"/>
    <property type="project" value="UniProtKB-SubCell"/>
</dbReference>
<evidence type="ECO:0000256" key="3">
    <source>
        <dbReference type="ARBA" id="ARBA00022946"/>
    </source>
</evidence>
<evidence type="ECO:0000256" key="4">
    <source>
        <dbReference type="ARBA" id="ARBA00023128"/>
    </source>
</evidence>
<keyword evidence="5" id="KW-0175">Coiled coil</keyword>
<sequence length="318" mass="36987">MNSGGNENMSYRSLYISKNFNLFNRCVGLPIQYRNAVALDNIRFVQTKAAKEDVLNRYKEKLEKKMKEEGAESIEKLQEKYKDKIEKTKIELNRMDPLTDLEEYERKATKNGHKVTKLRSPRSPEAPVKPYKVLDDFLKLEKIKDLSPDQVEFLWRARFQEKENVLVAVIPRDIYQKLYTNARENPSFILPLPKEEEGVEIHFIQWAFPGPNTTHCMFTSLAEYKLHKEYAKPHTTLMFHHDISDDKDIVLMNGAVEQDANITLPETQLLVMNLQRFYGALAESPASIRRLQLLKDFTSGNENFSLDVVIQEAQSLEN</sequence>
<dbReference type="OrthoDB" id="16535at2759"/>
<evidence type="ECO:0000313" key="7">
    <source>
        <dbReference type="Proteomes" id="UP000094565"/>
    </source>
</evidence>
<keyword evidence="3" id="KW-0809">Transit peptide</keyword>
<feature type="coiled-coil region" evidence="5">
    <location>
        <begin position="48"/>
        <end position="91"/>
    </location>
</feature>
<dbReference type="EMBL" id="CP014584">
    <property type="protein sequence ID" value="ANZ73706.1"/>
    <property type="molecule type" value="Genomic_DNA"/>
</dbReference>
<dbReference type="InterPro" id="IPR010591">
    <property type="entry name" value="ATP11"/>
</dbReference>
<gene>
    <name evidence="6" type="primary">ATP11</name>
    <name evidence="6" type="ORF">ATY40_BA7501724</name>
</gene>
<comment type="subcellular location">
    <subcellularLocation>
        <location evidence="1">Mitochondrion</location>
    </subcellularLocation>
</comment>
<dbReference type="PANTHER" id="PTHR13126">
    <property type="entry name" value="CHAPERONE ATP11"/>
    <property type="match status" value="1"/>
</dbReference>
<dbReference type="Proteomes" id="UP000094565">
    <property type="component" value="Chromosome 1"/>
</dbReference>
<organism evidence="6 7">
    <name type="scientific">Komagataella pastoris</name>
    <name type="common">Yeast</name>
    <name type="synonym">Pichia pastoris</name>
    <dbReference type="NCBI Taxonomy" id="4922"/>
    <lineage>
        <taxon>Eukaryota</taxon>
        <taxon>Fungi</taxon>
        <taxon>Dikarya</taxon>
        <taxon>Ascomycota</taxon>
        <taxon>Saccharomycotina</taxon>
        <taxon>Pichiomycetes</taxon>
        <taxon>Pichiales</taxon>
        <taxon>Pichiaceae</taxon>
        <taxon>Komagataella</taxon>
    </lineage>
</organism>
<proteinExistence type="inferred from homology"/>
<comment type="similarity">
    <text evidence="2">Belongs to the ATP11 family.</text>
</comment>
<evidence type="ECO:0000256" key="2">
    <source>
        <dbReference type="ARBA" id="ARBA00009116"/>
    </source>
</evidence>
<name>A0A1B2J6U2_PICPA</name>
<evidence type="ECO:0000313" key="6">
    <source>
        <dbReference type="EMBL" id="ANZ73706.1"/>
    </source>
</evidence>
<accession>A0A1B2J6U2</accession>
<evidence type="ECO:0000256" key="5">
    <source>
        <dbReference type="SAM" id="Coils"/>
    </source>
</evidence>
<dbReference type="AlphaFoldDB" id="A0A1B2J6U2"/>
<keyword evidence="4" id="KW-0496">Mitochondrion</keyword>
<dbReference type="GO" id="GO:0033615">
    <property type="term" value="P:mitochondrial proton-transporting ATP synthase complex assembly"/>
    <property type="evidence" value="ECO:0007669"/>
    <property type="project" value="TreeGrafter"/>
</dbReference>
<dbReference type="PANTHER" id="PTHR13126:SF0">
    <property type="entry name" value="ATP SYNTHASE MITOCHONDRIAL F1 COMPLEX ASSEMBLY FACTOR 1"/>
    <property type="match status" value="1"/>
</dbReference>
<dbReference type="Pfam" id="PF06644">
    <property type="entry name" value="ATP11"/>
    <property type="match status" value="1"/>
</dbReference>
<keyword evidence="7" id="KW-1185">Reference proteome</keyword>
<evidence type="ECO:0000256" key="1">
    <source>
        <dbReference type="ARBA" id="ARBA00004173"/>
    </source>
</evidence>